<dbReference type="RefSeq" id="WP_192394103.1">
    <property type="nucleotide sequence ID" value="NZ_CAJHIU010000002.1"/>
</dbReference>
<dbReference type="NCBIfam" id="NF041927">
    <property type="entry name" value="Xrt_dep_XDP1"/>
    <property type="match status" value="1"/>
</dbReference>
<gene>
    <name evidence="3" type="ORF">EBB_12160</name>
</gene>
<keyword evidence="4" id="KW-1185">Reference proteome</keyword>
<feature type="domain" description="Ice-binding protein C-terminal" evidence="2">
    <location>
        <begin position="226"/>
        <end position="248"/>
    </location>
</feature>
<organism evidence="3 4">
    <name type="scientific">Methylomonas fluvii</name>
    <dbReference type="NCBI Taxonomy" id="1854564"/>
    <lineage>
        <taxon>Bacteria</taxon>
        <taxon>Pseudomonadati</taxon>
        <taxon>Pseudomonadota</taxon>
        <taxon>Gammaproteobacteria</taxon>
        <taxon>Methylococcales</taxon>
        <taxon>Methylococcaceae</taxon>
        <taxon>Methylomonas</taxon>
    </lineage>
</organism>
<proteinExistence type="predicted"/>
<dbReference type="InterPro" id="IPR049672">
    <property type="entry name" value="Xrt_dep_XDP1"/>
</dbReference>
<evidence type="ECO:0000313" key="4">
    <source>
        <dbReference type="Proteomes" id="UP000641152"/>
    </source>
</evidence>
<dbReference type="NCBIfam" id="TIGR02595">
    <property type="entry name" value="PEP_CTERM"/>
    <property type="match status" value="1"/>
</dbReference>
<dbReference type="EMBL" id="JACXST010000002">
    <property type="protein sequence ID" value="MBD9361272.1"/>
    <property type="molecule type" value="Genomic_DNA"/>
</dbReference>
<protein>
    <submittedName>
        <fullName evidence="3">PEP-CTERM sorting domain-containing protein</fullName>
    </submittedName>
</protein>
<evidence type="ECO:0000313" key="3">
    <source>
        <dbReference type="EMBL" id="MBD9361272.1"/>
    </source>
</evidence>
<keyword evidence="1" id="KW-0732">Signal</keyword>
<feature type="chain" id="PRO_5046974294" evidence="1">
    <location>
        <begin position="21"/>
        <end position="254"/>
    </location>
</feature>
<reference evidence="3 4" key="1">
    <citation type="submission" date="2020-09" db="EMBL/GenBank/DDBJ databases">
        <title>Methylomonas albis sp. nov. and Methylomonas fluvii sp. nov.: Two cold-adapted methanotrophs from the River Elbe and an amended description of Methylovulum psychrotolerans strain Eb1.</title>
        <authorList>
            <person name="Bussmann I.K."/>
            <person name="Klings K.-W."/>
            <person name="Warnstedt J."/>
            <person name="Hoppert M."/>
            <person name="Saborowski A."/>
            <person name="Horn F."/>
            <person name="Liebner S."/>
        </authorList>
    </citation>
    <scope>NUCLEOTIDE SEQUENCE [LARGE SCALE GENOMIC DNA]</scope>
    <source>
        <strain evidence="3 4">EbB</strain>
    </source>
</reference>
<accession>A0ABR9DDU2</accession>
<name>A0ABR9DDU2_9GAMM</name>
<evidence type="ECO:0000256" key="1">
    <source>
        <dbReference type="SAM" id="SignalP"/>
    </source>
</evidence>
<comment type="caution">
    <text evidence="3">The sequence shown here is derived from an EMBL/GenBank/DDBJ whole genome shotgun (WGS) entry which is preliminary data.</text>
</comment>
<dbReference type="Pfam" id="PF07589">
    <property type="entry name" value="PEP-CTERM"/>
    <property type="match status" value="1"/>
</dbReference>
<dbReference type="Proteomes" id="UP000641152">
    <property type="component" value="Unassembled WGS sequence"/>
</dbReference>
<feature type="signal peptide" evidence="1">
    <location>
        <begin position="1"/>
        <end position="20"/>
    </location>
</feature>
<sequence length="254" mass="26008">MTPKLLAIAALLLSPWSVNATIWTINGTSSVTPAGVQSMGAYSVGTTSTSTFSAATLAWYGSANGLGVLSGSETTNSYPDHAVDNNGRIEAVLFRFDGSTILDKLTVGWPDTTGYDSDISVLRYTGAVPATGALTGAADISGKSISGLLSNSWEFVGSYNTVGDVAEDINPNSLSSSLWLISAYSSSWGSGKGDPSNQLTNSNDYFKLTQLEGTSGTPGGGGGAGSVPEPTSLLLLAGGMLGWRMNRKSQALAA</sequence>
<dbReference type="InterPro" id="IPR013424">
    <property type="entry name" value="Ice-binding_C"/>
</dbReference>
<evidence type="ECO:0000259" key="2">
    <source>
        <dbReference type="Pfam" id="PF07589"/>
    </source>
</evidence>